<dbReference type="InterPro" id="IPR036187">
    <property type="entry name" value="DNA_mismatch_repair_MutS_sf"/>
</dbReference>
<feature type="domain" description="DNA mismatch repair proteins mutS family" evidence="9">
    <location>
        <begin position="691"/>
        <end position="707"/>
    </location>
</feature>
<dbReference type="Pfam" id="PF05190">
    <property type="entry name" value="MutS_IV"/>
    <property type="match status" value="1"/>
</dbReference>
<dbReference type="GO" id="GO:0005524">
    <property type="term" value="F:ATP binding"/>
    <property type="evidence" value="ECO:0007669"/>
    <property type="project" value="UniProtKB-UniRule"/>
</dbReference>
<dbReference type="PIRSF" id="PIRSF037677">
    <property type="entry name" value="DNA_mis_repair_Msh6"/>
    <property type="match status" value="1"/>
</dbReference>
<dbReference type="Pfam" id="PF01624">
    <property type="entry name" value="MutS_I"/>
    <property type="match status" value="1"/>
</dbReference>
<dbReference type="Pfam" id="PF05188">
    <property type="entry name" value="MutS_II"/>
    <property type="match status" value="1"/>
</dbReference>
<evidence type="ECO:0000256" key="5">
    <source>
        <dbReference type="ARBA" id="ARBA00023125"/>
    </source>
</evidence>
<evidence type="ECO:0000256" key="6">
    <source>
        <dbReference type="ARBA" id="ARBA00023204"/>
    </source>
</evidence>
<dbReference type="RefSeq" id="WP_107139288.1">
    <property type="nucleotide sequence ID" value="NZ_PYSV01000022.1"/>
</dbReference>
<dbReference type="SMART" id="SM00534">
    <property type="entry name" value="MUTSac"/>
    <property type="match status" value="1"/>
</dbReference>
<keyword evidence="5 8" id="KW-0238">DNA-binding</keyword>
<reference evidence="10 11" key="1">
    <citation type="submission" date="2018-03" db="EMBL/GenBank/DDBJ databases">
        <title>Draft genome of Deinococcus sp. OD32.</title>
        <authorList>
            <person name="Wang X.-P."/>
            <person name="Du Z.-J."/>
        </authorList>
    </citation>
    <scope>NUCLEOTIDE SEQUENCE [LARGE SCALE GENOMIC DNA]</scope>
    <source>
        <strain evidence="10 11">OD32</strain>
    </source>
</reference>
<comment type="similarity">
    <text evidence="1 8">Belongs to the DNA mismatch repair MutS family.</text>
</comment>
<dbReference type="InterPro" id="IPR007860">
    <property type="entry name" value="DNA_mmatch_repair_MutS_con_dom"/>
</dbReference>
<gene>
    <name evidence="10" type="primary">mutS</name>
    <name evidence="10" type="ORF">C8263_16740</name>
</gene>
<dbReference type="Pfam" id="PF05192">
    <property type="entry name" value="MutS_III"/>
    <property type="match status" value="1"/>
</dbReference>
<organism evidence="10 11">
    <name type="scientific">Deinococcus arcticus</name>
    <dbReference type="NCBI Taxonomy" id="2136176"/>
    <lineage>
        <taxon>Bacteria</taxon>
        <taxon>Thermotogati</taxon>
        <taxon>Deinococcota</taxon>
        <taxon>Deinococci</taxon>
        <taxon>Deinococcales</taxon>
        <taxon>Deinococcaceae</taxon>
        <taxon>Deinococcus</taxon>
    </lineage>
</organism>
<dbReference type="Proteomes" id="UP000240317">
    <property type="component" value="Unassembled WGS sequence"/>
</dbReference>
<dbReference type="Pfam" id="PF00488">
    <property type="entry name" value="MutS_V"/>
    <property type="match status" value="1"/>
</dbReference>
<dbReference type="PROSITE" id="PS00486">
    <property type="entry name" value="DNA_MISMATCH_REPAIR_2"/>
    <property type="match status" value="1"/>
</dbReference>
<evidence type="ECO:0000313" key="10">
    <source>
        <dbReference type="EMBL" id="PTA66686.1"/>
    </source>
</evidence>
<dbReference type="InterPro" id="IPR005748">
    <property type="entry name" value="DNA_mismatch_repair_MutS"/>
</dbReference>
<proteinExistence type="inferred from homology"/>
<sequence length="848" mass="91246">MRAQNVLKGTGSGALPPMLEQYVRMRDEVAEGLPHALLLFQVGDFYETFGEDAERAARLLGLALTHKSSKDFSTPMAGIPLRALDSHVERLLSAGVCVAVADQFEEPGSGLMERKVTQLLTPGTVTEERHLGADENYLAAVATGEGYALALLDVSTGEFRCAAFHTRLALYDELSRCRAREVLLAPELSGNAALLADFQQRFPVMLSPASFDEARSREELAQTLGEVPGSLSSSALVRACGAVLGYARMTQQGQLDMVRRVVRFEPGAHMRLSDAAVRALELFQAHTPQGRTLTDVLCQTRTAGGRRRLRAWLRAPLLDELSIRARLDSVEALTRAPDLRGGVRALLYRAHDLERLAARVATRRAAPREVAALARTLDLLPEAAALLSGQAGLLAGVRERLGALPDVVTRIRAALVDEPPLRLGEGGLIRDGFHAELDTLRAEALGHRAWLAELEASERIRTGIGNLKVGFTGVFGYYLEVTGPHLSKVPADYRQIATLKDRARFTRPDLREREREIARLEAAAGRLELEVFTELRASLAAHAEALSEAAGALSELDVLSALAEVAAEAGWIRPETTGGDLRLTQARHPVVERSLGGRFVPNDVTLDERGRLVLLTGPNMAGKSTYLRTAALCALLHQIGSFVPADGAALPVYDAIHTRIGASDDLAGGRSTFMVEMSELAAILHGATARSLVILDEIGRGTSTLDGLAIAQAALEHLHGAGAHTLFATHYFELTRLEGEWPGLRNLHVAAEEDAAGSGGLTFYHQVVPGAARQSYGVEVARLAGLPGPVTTRAARLLAALSTQGDDTRLLRELGALDLGRLTPLQALELLHRWQREARGTEAVGGGK</sequence>
<evidence type="ECO:0000313" key="11">
    <source>
        <dbReference type="Proteomes" id="UP000240317"/>
    </source>
</evidence>
<dbReference type="SUPFAM" id="SSF48334">
    <property type="entry name" value="DNA repair protein MutS, domain III"/>
    <property type="match status" value="1"/>
</dbReference>
<evidence type="ECO:0000259" key="9">
    <source>
        <dbReference type="PROSITE" id="PS00486"/>
    </source>
</evidence>
<dbReference type="Gene3D" id="3.40.1170.10">
    <property type="entry name" value="DNA repair protein MutS, domain I"/>
    <property type="match status" value="1"/>
</dbReference>
<evidence type="ECO:0000256" key="1">
    <source>
        <dbReference type="ARBA" id="ARBA00006271"/>
    </source>
</evidence>
<dbReference type="GO" id="GO:0030983">
    <property type="term" value="F:mismatched DNA binding"/>
    <property type="evidence" value="ECO:0007669"/>
    <property type="project" value="InterPro"/>
</dbReference>
<dbReference type="InterPro" id="IPR000432">
    <property type="entry name" value="DNA_mismatch_repair_MutS_C"/>
</dbReference>
<dbReference type="InterPro" id="IPR027417">
    <property type="entry name" value="P-loop_NTPase"/>
</dbReference>
<keyword evidence="4" id="KW-0067">ATP-binding</keyword>
<dbReference type="InterPro" id="IPR045076">
    <property type="entry name" value="MutS"/>
</dbReference>
<dbReference type="PANTHER" id="PTHR11361">
    <property type="entry name" value="DNA MISMATCH REPAIR PROTEIN MUTS FAMILY MEMBER"/>
    <property type="match status" value="1"/>
</dbReference>
<dbReference type="Gene3D" id="3.30.420.110">
    <property type="entry name" value="MutS, connector domain"/>
    <property type="match status" value="1"/>
</dbReference>
<keyword evidence="6 8" id="KW-0234">DNA repair</keyword>
<dbReference type="InterPro" id="IPR007861">
    <property type="entry name" value="DNA_mismatch_repair_MutS_clamp"/>
</dbReference>
<dbReference type="GO" id="GO:0006298">
    <property type="term" value="P:mismatch repair"/>
    <property type="evidence" value="ECO:0007669"/>
    <property type="project" value="UniProtKB-UniRule"/>
</dbReference>
<dbReference type="InterPro" id="IPR036678">
    <property type="entry name" value="MutS_con_dom_sf"/>
</dbReference>
<dbReference type="Gene3D" id="3.40.50.300">
    <property type="entry name" value="P-loop containing nucleotide triphosphate hydrolases"/>
    <property type="match status" value="1"/>
</dbReference>
<dbReference type="InterPro" id="IPR007695">
    <property type="entry name" value="DNA_mismatch_repair_MutS-lik_N"/>
</dbReference>
<dbReference type="Gene3D" id="1.10.1420.10">
    <property type="match status" value="2"/>
</dbReference>
<name>A0A2T3W470_9DEIO</name>
<dbReference type="EMBL" id="PYSV01000022">
    <property type="protein sequence ID" value="PTA66686.1"/>
    <property type="molecule type" value="Genomic_DNA"/>
</dbReference>
<evidence type="ECO:0000256" key="7">
    <source>
        <dbReference type="NCBIfam" id="TIGR01070"/>
    </source>
</evidence>
<keyword evidence="2 8" id="KW-0547">Nucleotide-binding</keyword>
<dbReference type="AlphaFoldDB" id="A0A2T3W470"/>
<dbReference type="SUPFAM" id="SSF55271">
    <property type="entry name" value="DNA repair protein MutS, domain I"/>
    <property type="match status" value="1"/>
</dbReference>
<dbReference type="SUPFAM" id="SSF53150">
    <property type="entry name" value="DNA repair protein MutS, domain II"/>
    <property type="match status" value="1"/>
</dbReference>
<dbReference type="SMART" id="SM00533">
    <property type="entry name" value="MUTSd"/>
    <property type="match status" value="1"/>
</dbReference>
<comment type="caution">
    <text evidence="10">The sequence shown here is derived from an EMBL/GenBank/DDBJ whole genome shotgun (WGS) entry which is preliminary data.</text>
</comment>
<evidence type="ECO:0000256" key="8">
    <source>
        <dbReference type="RuleBase" id="RU003756"/>
    </source>
</evidence>
<protein>
    <recommendedName>
        <fullName evidence="7">DNA mismatch repair protein MutS</fullName>
    </recommendedName>
</protein>
<keyword evidence="3 8" id="KW-0227">DNA damage</keyword>
<dbReference type="SUPFAM" id="SSF52540">
    <property type="entry name" value="P-loop containing nucleoside triphosphate hydrolases"/>
    <property type="match status" value="1"/>
</dbReference>
<evidence type="ECO:0000256" key="4">
    <source>
        <dbReference type="ARBA" id="ARBA00022840"/>
    </source>
</evidence>
<dbReference type="InterPro" id="IPR016151">
    <property type="entry name" value="DNA_mismatch_repair_MutS_N"/>
</dbReference>
<accession>A0A2T3W470</accession>
<evidence type="ECO:0000256" key="2">
    <source>
        <dbReference type="ARBA" id="ARBA00022741"/>
    </source>
</evidence>
<dbReference type="InterPro" id="IPR017261">
    <property type="entry name" value="DNA_mismatch_repair_MutS/MSH"/>
</dbReference>
<comment type="function">
    <text evidence="8">This protein is involved in the repair of mismatches in DNA.</text>
</comment>
<keyword evidence="11" id="KW-1185">Reference proteome</keyword>
<dbReference type="OrthoDB" id="9802448at2"/>
<dbReference type="NCBIfam" id="TIGR01070">
    <property type="entry name" value="mutS1"/>
    <property type="match status" value="1"/>
</dbReference>
<evidence type="ECO:0000256" key="3">
    <source>
        <dbReference type="ARBA" id="ARBA00022763"/>
    </source>
</evidence>
<dbReference type="PANTHER" id="PTHR11361:SF34">
    <property type="entry name" value="DNA MISMATCH REPAIR PROTEIN MSH1, MITOCHONDRIAL"/>
    <property type="match status" value="1"/>
</dbReference>
<dbReference type="InterPro" id="IPR007696">
    <property type="entry name" value="DNA_mismatch_repair_MutS_core"/>
</dbReference>
<dbReference type="NCBIfam" id="NF003810">
    <property type="entry name" value="PRK05399.1"/>
    <property type="match status" value="1"/>
</dbReference>
<dbReference type="GO" id="GO:0140664">
    <property type="term" value="F:ATP-dependent DNA damage sensor activity"/>
    <property type="evidence" value="ECO:0007669"/>
    <property type="project" value="InterPro"/>
</dbReference>